<evidence type="ECO:0000313" key="1">
    <source>
        <dbReference type="EMBL" id="KPL81443.1"/>
    </source>
</evidence>
<evidence type="ECO:0000313" key="2">
    <source>
        <dbReference type="Proteomes" id="UP000050277"/>
    </source>
</evidence>
<reference evidence="1 2" key="1">
    <citation type="submission" date="2015-07" db="EMBL/GenBank/DDBJ databases">
        <title>Whole genome sequence of Herpetosiphon geysericola DSM 7119.</title>
        <authorList>
            <person name="Hemp J."/>
            <person name="Ward L.M."/>
            <person name="Pace L.A."/>
            <person name="Fischer W.W."/>
        </authorList>
    </citation>
    <scope>NUCLEOTIDE SEQUENCE [LARGE SCALE GENOMIC DNA]</scope>
    <source>
        <strain evidence="1 2">DSM 7119</strain>
    </source>
</reference>
<protein>
    <submittedName>
        <fullName evidence="1">Uncharacterized protein</fullName>
    </submittedName>
</protein>
<sequence>MLVVVQLIKTRWTVPHGQRPPQLCQGTPERLSVMPLPPTGFVQGAVLHHTEFDETNAYTRPTRANLRTYSDLRHLYHNGLGLRLNSLPQLEVLLRLPEQTTSTTIMQLAIGEWGQLSYKTRFGLEREATYTKYTFNITYRAYLDPFVFMRGNPTHTLHLPLEHSP</sequence>
<dbReference type="Proteomes" id="UP000050277">
    <property type="component" value="Unassembled WGS sequence"/>
</dbReference>
<dbReference type="OrthoDB" id="9154431at2"/>
<comment type="caution">
    <text evidence="1">The sequence shown here is derived from an EMBL/GenBank/DDBJ whole genome shotgun (WGS) entry which is preliminary data.</text>
</comment>
<gene>
    <name evidence="1" type="ORF">SE18_22690</name>
</gene>
<accession>A0A0P6XM66</accession>
<dbReference type="EMBL" id="LGKP01000035">
    <property type="protein sequence ID" value="KPL81443.1"/>
    <property type="molecule type" value="Genomic_DNA"/>
</dbReference>
<dbReference type="RefSeq" id="WP_054536741.1">
    <property type="nucleotide sequence ID" value="NZ_LGKP01000035.1"/>
</dbReference>
<dbReference type="STRING" id="70996.SE18_22690"/>
<proteinExistence type="predicted"/>
<name>A0A0P6XM66_9CHLR</name>
<keyword evidence="2" id="KW-1185">Reference proteome</keyword>
<organism evidence="1 2">
    <name type="scientific">Herpetosiphon geysericola</name>
    <dbReference type="NCBI Taxonomy" id="70996"/>
    <lineage>
        <taxon>Bacteria</taxon>
        <taxon>Bacillati</taxon>
        <taxon>Chloroflexota</taxon>
        <taxon>Chloroflexia</taxon>
        <taxon>Herpetosiphonales</taxon>
        <taxon>Herpetosiphonaceae</taxon>
        <taxon>Herpetosiphon</taxon>
    </lineage>
</organism>
<dbReference type="AlphaFoldDB" id="A0A0P6XM66"/>